<name>A0ACB8M4Z3_CITSI</name>
<organism evidence="1 2">
    <name type="scientific">Citrus sinensis</name>
    <name type="common">Sweet orange</name>
    <name type="synonym">Citrus aurantium var. sinensis</name>
    <dbReference type="NCBI Taxonomy" id="2711"/>
    <lineage>
        <taxon>Eukaryota</taxon>
        <taxon>Viridiplantae</taxon>
        <taxon>Streptophyta</taxon>
        <taxon>Embryophyta</taxon>
        <taxon>Tracheophyta</taxon>
        <taxon>Spermatophyta</taxon>
        <taxon>Magnoliopsida</taxon>
        <taxon>eudicotyledons</taxon>
        <taxon>Gunneridae</taxon>
        <taxon>Pentapetalae</taxon>
        <taxon>rosids</taxon>
        <taxon>malvids</taxon>
        <taxon>Sapindales</taxon>
        <taxon>Rutaceae</taxon>
        <taxon>Aurantioideae</taxon>
        <taxon>Citrus</taxon>
    </lineage>
</organism>
<gene>
    <name evidence="1" type="ORF">KPL71_008097</name>
</gene>
<dbReference type="EMBL" id="CM039172">
    <property type="protein sequence ID" value="KAH9780485.1"/>
    <property type="molecule type" value="Genomic_DNA"/>
</dbReference>
<keyword evidence="2" id="KW-1185">Reference proteome</keyword>
<comment type="caution">
    <text evidence="1">The sequence shown here is derived from an EMBL/GenBank/DDBJ whole genome shotgun (WGS) entry which is preliminary data.</text>
</comment>
<reference evidence="2" key="1">
    <citation type="journal article" date="2023" name="Hortic. Res.">
        <title>A chromosome-level phased genome enabling allele-level studies in sweet orange: a case study on citrus Huanglongbing tolerance.</title>
        <authorList>
            <person name="Wu B."/>
            <person name="Yu Q."/>
            <person name="Deng Z."/>
            <person name="Duan Y."/>
            <person name="Luo F."/>
            <person name="Gmitter F. Jr."/>
        </authorList>
    </citation>
    <scope>NUCLEOTIDE SEQUENCE [LARGE SCALE GENOMIC DNA]</scope>
    <source>
        <strain evidence="2">cv. Valencia</strain>
    </source>
</reference>
<sequence>MDSVVLELCYDGWWETLENGRMEYVNGKNRAFLVGKNYLFDQLLARVYEVLQINPNDYSITMKTTLRSSNTLYRICAMPMDICDDEMVRVVLHMASDVANVGYIPIFVTTSPRVPSEGIEPHVDTETSFRANMSGPDNDEEGLPRTISLQQYYSPIHDNYDTIDDNGVTLQDVGATVFPITTSLEQRYSPYHNNDFRDNDDFNNEIEGDNVCAEPSNNTRRGTCFNNDGDDGGAGPSNVPSFQHEDECEDNTPVNNRGNRYIPSMIRSRRRIDPLTSLAPTLPSNMVAPSFVSSCDSDDISVGKLFAEKNELILQLRKVAFRDKFDFKIALSTTTRFEAHCCSESCKWRIRATRSSNEQNVPWVVKRIDNVHTCHNEVLVDGRHQVRSRVVSHIIVEKYIQDKRIYTPNDIRADMQQEYGVQLTYQQAYRARTLGSSIKGFMQYIRPVIAVDGTHLKGLYRGSMFVATCLDGNNQLYPLAIGIMDSENNDAWEWFMMKLHGVIGDRPELVIISDRCTAIRRVVLKVFHNATHGVCFYHVKGNIKSQFRMSKALWDEFEPAFINAAKAYGYEEFKRQLEGLWMIHSGAADYLENNVGTCNWARSQFEGRRKIVAESMTTRLTTWADEIVTERRTIAERMIVRPVSPHRFQVIGGGLKEGLVDLQKRTCSYRVFQLDQLVCAHAIVACLTHRVDFINLCSDFYTTESLAMAYAQPVEPVGDVADWEVPDEIQEMQVHPPVEAPPPGHRKELRIPSAGEDVDRRTVRCGRCHELGHNRKRCKNPIASTQS</sequence>
<dbReference type="Proteomes" id="UP000829398">
    <property type="component" value="Chromosome 3"/>
</dbReference>
<evidence type="ECO:0000313" key="2">
    <source>
        <dbReference type="Proteomes" id="UP000829398"/>
    </source>
</evidence>
<evidence type="ECO:0000313" key="1">
    <source>
        <dbReference type="EMBL" id="KAH9780485.1"/>
    </source>
</evidence>
<accession>A0ACB8M4Z3</accession>
<protein>
    <submittedName>
        <fullName evidence="1">SWIM-type domain-containing protein</fullName>
    </submittedName>
</protein>
<proteinExistence type="predicted"/>